<name>A0A965LLP9_9PROT</name>
<dbReference type="EMBL" id="RFXN01000153">
    <property type="protein sequence ID" value="NBR94466.1"/>
    <property type="molecule type" value="Genomic_DNA"/>
</dbReference>
<accession>A0A965LLP9</accession>
<comment type="caution">
    <text evidence="1">The sequence shown here is derived from an EMBL/GenBank/DDBJ whole genome shotgun (WGS) entry which is preliminary data.</text>
</comment>
<dbReference type="AlphaFoldDB" id="A0A965LLP9"/>
<dbReference type="Proteomes" id="UP000740727">
    <property type="component" value="Unassembled WGS sequence"/>
</dbReference>
<proteinExistence type="predicted"/>
<reference evidence="1" key="1">
    <citation type="submission" date="2018-10" db="EMBL/GenBank/DDBJ databases">
        <title>Iterative Subtractive Binning of Freshwater Chronoseries Metagenomes Recovers Nearly Complete Genomes from over Four Hundred Novel Species.</title>
        <authorList>
            <person name="Rodriguez-R L.M."/>
            <person name="Tsementzi D."/>
            <person name="Luo C."/>
            <person name="Konstantinidis K.T."/>
        </authorList>
    </citation>
    <scope>NUCLEOTIDE SEQUENCE</scope>
    <source>
        <strain evidence="1">WB5_2A_028</strain>
    </source>
</reference>
<feature type="non-terminal residue" evidence="1">
    <location>
        <position position="1"/>
    </location>
</feature>
<evidence type="ECO:0000313" key="1">
    <source>
        <dbReference type="EMBL" id="NBR94466.1"/>
    </source>
</evidence>
<evidence type="ECO:0000313" key="2">
    <source>
        <dbReference type="Proteomes" id="UP000740727"/>
    </source>
</evidence>
<organism evidence="1 2">
    <name type="scientific">Candidatus Fonsibacter lacus</name>
    <dbReference type="NCBI Taxonomy" id="2576439"/>
    <lineage>
        <taxon>Bacteria</taxon>
        <taxon>Pseudomonadati</taxon>
        <taxon>Pseudomonadota</taxon>
        <taxon>Alphaproteobacteria</taxon>
        <taxon>Candidatus Pelagibacterales</taxon>
        <taxon>Candidatus Pelagibacterales incertae sedis</taxon>
        <taxon>Candidatus Fonsibacter</taxon>
    </lineage>
</organism>
<protein>
    <submittedName>
        <fullName evidence="1">Uncharacterized protein</fullName>
    </submittedName>
</protein>
<sequence>HAIKVRKEKKMTTSHLRAIPSGVQGSIKVSDGQVAISDVVIDNAELATYLKTFETQELQIWAFIDLVNYALYVKKLAGSTLETENVRKSAEMAVQKLDGTVASVMQTIQTSTDQLIHPETGVIAQKLKQVVELLNADSAQSLKTMLSPQDAETPLGQLLNSITTTLNTHVSGIKTDIGFVKSILDGYIGAQEKKKELYANSREKGGDLEEILDEIIQREAAVHGDDARYTGDTPAPSGENVGDEVITLNLAVTSNVPVNIVWEAKTDKTFKDAKGRLKRDKVAIELNSAISNRDAVCGIFVSDARGLNLDLQPSWQEFEGNKLAIVIDTDNPDERLVRLAYLWARSYALRAIAPADTEYDVDAIERVIKGCAHSN</sequence>
<gene>
    <name evidence="1" type="ORF">EBT44_06560</name>
</gene>